<dbReference type="GO" id="GO:0008010">
    <property type="term" value="F:structural constituent of chitin-based larval cuticle"/>
    <property type="evidence" value="ECO:0007669"/>
    <property type="project" value="TreeGrafter"/>
</dbReference>
<dbReference type="GO" id="GO:0062129">
    <property type="term" value="C:chitin-based extracellular matrix"/>
    <property type="evidence" value="ECO:0007669"/>
    <property type="project" value="TreeGrafter"/>
</dbReference>
<accession>A0A026W3U6</accession>
<dbReference type="Pfam" id="PF00379">
    <property type="entry name" value="Chitin_bind_4"/>
    <property type="match status" value="2"/>
</dbReference>
<evidence type="ECO:0000256" key="1">
    <source>
        <dbReference type="PROSITE-ProRule" id="PRU00497"/>
    </source>
</evidence>
<dbReference type="PANTHER" id="PTHR10380">
    <property type="entry name" value="CUTICLE PROTEIN"/>
    <property type="match status" value="1"/>
</dbReference>
<proteinExistence type="predicted"/>
<sequence length="511" mass="58904">MIGTKLFVYNIIIWLISSKLLIRVEGKLNNSQTGFNETISLKILPGIKFSLTDGEIIANVRMFDLLQETEIEARKNKEKTLLFFLGENPLQRFGFMMMMTPFVMQILSLPGAIATIKMSLLRSLMVAQLAIAIMIYNFIKSTQTEEVVVIRQPQHHMHYYHNYHYPHDDEDEWFGMLSFVVRIQGRGRKRRVFMHKAIKSDRRLCELLCLLCYVVVQHPTAADDNQPYEFSFNIVDFQHRYEKKDAEGIITGEYGFITADGVYHETGYTTDRNGDFIITRQRNRKITSLKDAQEIFKDRPEAAKKLVEAVGRACGSCKLLVIQEDDRTKSNQINAKTITESPLQKKMDPILKQMMKILSENAKRANTSSKSISEEKSKTIQKENSTSKAHTKNPPSEDVMKNMVRIAKKLLSEGNGSDKIVVSDRVVEKMANDLYYQFNYTITTHGHQEDGYRDGRKDGSYRSQHENGVDTQVKYLSNEFGHQPNITFIPQANVADNEHALKGYSFRWYWS</sequence>
<keyword evidence="3" id="KW-0732">Signal</keyword>
<reference evidence="4 5" key="1">
    <citation type="journal article" date="2014" name="Curr. Biol.">
        <title>The genome of the clonal raider ant Cerapachys biroi.</title>
        <authorList>
            <person name="Oxley P.R."/>
            <person name="Ji L."/>
            <person name="Fetter-Pruneda I."/>
            <person name="McKenzie S.K."/>
            <person name="Li C."/>
            <person name="Hu H."/>
            <person name="Zhang G."/>
            <person name="Kronauer D.J."/>
        </authorList>
    </citation>
    <scope>NUCLEOTIDE SEQUENCE [LARGE SCALE GENOMIC DNA]</scope>
</reference>
<dbReference type="PROSITE" id="PS51155">
    <property type="entry name" value="CHIT_BIND_RR_2"/>
    <property type="match status" value="2"/>
</dbReference>
<evidence type="ECO:0000313" key="5">
    <source>
        <dbReference type="Proteomes" id="UP000053097"/>
    </source>
</evidence>
<keyword evidence="1" id="KW-0193">Cuticle</keyword>
<feature type="compositionally biased region" description="Basic and acidic residues" evidence="2">
    <location>
        <begin position="372"/>
        <end position="381"/>
    </location>
</feature>
<dbReference type="EMBL" id="KK107447">
    <property type="protein sequence ID" value="EZA50727.1"/>
    <property type="molecule type" value="Genomic_DNA"/>
</dbReference>
<keyword evidence="5" id="KW-1185">Reference proteome</keyword>
<dbReference type="OrthoDB" id="6624538at2759"/>
<name>A0A026W3U6_OOCBI</name>
<dbReference type="PANTHER" id="PTHR10380:SF119">
    <property type="entry name" value="PROTEIN LETHAL(3)MALIGNANT BLOOD NEOPLASM 1"/>
    <property type="match status" value="1"/>
</dbReference>
<evidence type="ECO:0000256" key="2">
    <source>
        <dbReference type="SAM" id="MobiDB-lite"/>
    </source>
</evidence>
<gene>
    <name evidence="4" type="ORF">X777_10777</name>
</gene>
<dbReference type="InterPro" id="IPR050468">
    <property type="entry name" value="Cuticle_Struct_Prot"/>
</dbReference>
<feature type="signal peptide" evidence="3">
    <location>
        <begin position="1"/>
        <end position="26"/>
    </location>
</feature>
<dbReference type="InterPro" id="IPR000618">
    <property type="entry name" value="Insect_cuticle"/>
</dbReference>
<dbReference type="AlphaFoldDB" id="A0A026W3U6"/>
<feature type="chain" id="PRO_5001540791" evidence="3">
    <location>
        <begin position="27"/>
        <end position="511"/>
    </location>
</feature>
<evidence type="ECO:0000256" key="3">
    <source>
        <dbReference type="SAM" id="SignalP"/>
    </source>
</evidence>
<protein>
    <submittedName>
        <fullName evidence="4">Protein lethal(3)malignant blood neoplasm</fullName>
    </submittedName>
</protein>
<evidence type="ECO:0000313" key="4">
    <source>
        <dbReference type="EMBL" id="EZA50727.1"/>
    </source>
</evidence>
<dbReference type="Proteomes" id="UP000053097">
    <property type="component" value="Unassembled WGS sequence"/>
</dbReference>
<organism evidence="4 5">
    <name type="scientific">Ooceraea biroi</name>
    <name type="common">Clonal raider ant</name>
    <name type="synonym">Cerapachys biroi</name>
    <dbReference type="NCBI Taxonomy" id="2015173"/>
    <lineage>
        <taxon>Eukaryota</taxon>
        <taxon>Metazoa</taxon>
        <taxon>Ecdysozoa</taxon>
        <taxon>Arthropoda</taxon>
        <taxon>Hexapoda</taxon>
        <taxon>Insecta</taxon>
        <taxon>Pterygota</taxon>
        <taxon>Neoptera</taxon>
        <taxon>Endopterygota</taxon>
        <taxon>Hymenoptera</taxon>
        <taxon>Apocrita</taxon>
        <taxon>Aculeata</taxon>
        <taxon>Formicoidea</taxon>
        <taxon>Formicidae</taxon>
        <taxon>Dorylinae</taxon>
        <taxon>Ooceraea</taxon>
    </lineage>
</organism>
<feature type="region of interest" description="Disordered" evidence="2">
    <location>
        <begin position="362"/>
        <end position="397"/>
    </location>
</feature>